<dbReference type="InterPro" id="IPR056672">
    <property type="entry name" value="DUF7770"/>
</dbReference>
<name>A0A439D5C5_9PEZI</name>
<sequence>MDHFNRYRFWKADQLNKDHLKLEIQKINICAYLNPTCRPKCLPSNHWVMFLQYSDNSSIKVDMHPGQLGGTLDVSSKTYTNSNRAVHIFSLEPMGEFTSQDILDLITENRLHQYDFDEDNEGCRFWIFTILEFLEWDGFLPVGTAKSSRDTLSYLYTKPGESVPREIQYGTFY</sequence>
<organism evidence="2 3">
    <name type="scientific">Xylaria grammica</name>
    <dbReference type="NCBI Taxonomy" id="363999"/>
    <lineage>
        <taxon>Eukaryota</taxon>
        <taxon>Fungi</taxon>
        <taxon>Dikarya</taxon>
        <taxon>Ascomycota</taxon>
        <taxon>Pezizomycotina</taxon>
        <taxon>Sordariomycetes</taxon>
        <taxon>Xylariomycetidae</taxon>
        <taxon>Xylariales</taxon>
        <taxon>Xylariaceae</taxon>
        <taxon>Xylaria</taxon>
    </lineage>
</organism>
<reference evidence="2 3" key="1">
    <citation type="submission" date="2018-12" db="EMBL/GenBank/DDBJ databases">
        <title>Draft genome sequence of Xylaria grammica IHI A82.</title>
        <authorList>
            <person name="Buettner E."/>
            <person name="Kellner H."/>
        </authorList>
    </citation>
    <scope>NUCLEOTIDE SEQUENCE [LARGE SCALE GENOMIC DNA]</scope>
    <source>
        <strain evidence="2 3">IHI A82</strain>
    </source>
</reference>
<protein>
    <recommendedName>
        <fullName evidence="1">DUF7770 domain-containing protein</fullName>
    </recommendedName>
</protein>
<accession>A0A439D5C5</accession>
<dbReference type="STRING" id="363999.A0A439D5C5"/>
<comment type="caution">
    <text evidence="2">The sequence shown here is derived from an EMBL/GenBank/DDBJ whole genome shotgun (WGS) entry which is preliminary data.</text>
</comment>
<gene>
    <name evidence="2" type="ORF">EKO27_g5515</name>
</gene>
<evidence type="ECO:0000313" key="2">
    <source>
        <dbReference type="EMBL" id="RWA09590.1"/>
    </source>
</evidence>
<keyword evidence="3" id="KW-1185">Reference proteome</keyword>
<dbReference type="Proteomes" id="UP000286045">
    <property type="component" value="Unassembled WGS sequence"/>
</dbReference>
<proteinExistence type="predicted"/>
<dbReference type="Pfam" id="PF24968">
    <property type="entry name" value="DUF7770"/>
    <property type="match status" value="1"/>
</dbReference>
<evidence type="ECO:0000313" key="3">
    <source>
        <dbReference type="Proteomes" id="UP000286045"/>
    </source>
</evidence>
<dbReference type="AlphaFoldDB" id="A0A439D5C5"/>
<dbReference type="EMBL" id="RYZI01000147">
    <property type="protein sequence ID" value="RWA09590.1"/>
    <property type="molecule type" value="Genomic_DNA"/>
</dbReference>
<feature type="domain" description="DUF7770" evidence="1">
    <location>
        <begin position="27"/>
        <end position="173"/>
    </location>
</feature>
<evidence type="ECO:0000259" key="1">
    <source>
        <dbReference type="Pfam" id="PF24968"/>
    </source>
</evidence>